<sequence>MKRIEEEKLGEININIRLVYVTTVPDTIRAFLMGGHIDFMKSAGFEVICVSSPGKALDEAGRYNEVGVHGIKMTRGITPVSDLRGLVSLYFLFRRIKPEVVNLSTPKASLLGSVAAWAARVPVRIYMNRGTVFVNDRGVKRLVLKWVERLTSRLCHQTIFVSNSQMEFARREKTVSKKKGIVLRSGACELNAARFDPERGDIKEKAAVLREGLGLPGREKGALTVGYVGRLERDKGIIELSAAWGVLREKYPNIYLLLVGPWDTERVDNAVLEIKGRFERDGRVVPVGYVEDVAPYYLLMDVLIFPSHREGFPYAPMEAAAMRLPVVATDAIGCVDAVVSGETGFLVPRGDVGSLCDAVARLLDDPSLRRRLGGAGRERCVRDFSPEPIREALADEYKRLLKERSL</sequence>
<dbReference type="PANTHER" id="PTHR45947:SF3">
    <property type="entry name" value="SULFOQUINOVOSYL TRANSFERASE SQD2"/>
    <property type="match status" value="1"/>
</dbReference>
<name>A0A9D8KJM5_9DELT</name>
<reference evidence="3" key="1">
    <citation type="journal article" date="2021" name="Environ. Microbiol.">
        <title>Genomic characterization of three novel Desulfobacterota classes expand the metabolic and phylogenetic diversity of the phylum.</title>
        <authorList>
            <person name="Murphy C.L."/>
            <person name="Biggerstaff J."/>
            <person name="Eichhorn A."/>
            <person name="Ewing E."/>
            <person name="Shahan R."/>
            <person name="Soriano D."/>
            <person name="Stewart S."/>
            <person name="VanMol K."/>
            <person name="Walker R."/>
            <person name="Walters P."/>
            <person name="Elshahed M.S."/>
            <person name="Youssef N.H."/>
        </authorList>
    </citation>
    <scope>NUCLEOTIDE SEQUENCE</scope>
    <source>
        <strain evidence="3">Zod_Metabat.24</strain>
    </source>
</reference>
<dbReference type="SUPFAM" id="SSF53756">
    <property type="entry name" value="UDP-Glycosyltransferase/glycogen phosphorylase"/>
    <property type="match status" value="1"/>
</dbReference>
<feature type="domain" description="Glycosyl transferase family 1" evidence="1">
    <location>
        <begin position="220"/>
        <end position="379"/>
    </location>
</feature>
<proteinExistence type="predicted"/>
<evidence type="ECO:0000313" key="4">
    <source>
        <dbReference type="Proteomes" id="UP000809273"/>
    </source>
</evidence>
<evidence type="ECO:0000313" key="3">
    <source>
        <dbReference type="EMBL" id="MBN1574889.1"/>
    </source>
</evidence>
<reference evidence="3" key="2">
    <citation type="submission" date="2021-01" db="EMBL/GenBank/DDBJ databases">
        <authorList>
            <person name="Hahn C.R."/>
            <person name="Youssef N.H."/>
            <person name="Elshahed M."/>
        </authorList>
    </citation>
    <scope>NUCLEOTIDE SEQUENCE</scope>
    <source>
        <strain evidence="3">Zod_Metabat.24</strain>
    </source>
</reference>
<dbReference type="AlphaFoldDB" id="A0A9D8KJM5"/>
<dbReference type="GO" id="GO:0016757">
    <property type="term" value="F:glycosyltransferase activity"/>
    <property type="evidence" value="ECO:0007669"/>
    <property type="project" value="TreeGrafter"/>
</dbReference>
<dbReference type="Gene3D" id="3.40.50.2000">
    <property type="entry name" value="Glycogen Phosphorylase B"/>
    <property type="match status" value="2"/>
</dbReference>
<dbReference type="Pfam" id="PF13477">
    <property type="entry name" value="Glyco_trans_4_2"/>
    <property type="match status" value="1"/>
</dbReference>
<dbReference type="InterPro" id="IPR001296">
    <property type="entry name" value="Glyco_trans_1"/>
</dbReference>
<accession>A0A9D8KJM5</accession>
<dbReference type="Proteomes" id="UP000809273">
    <property type="component" value="Unassembled WGS sequence"/>
</dbReference>
<dbReference type="Pfam" id="PF00534">
    <property type="entry name" value="Glycos_transf_1"/>
    <property type="match status" value="1"/>
</dbReference>
<dbReference type="InterPro" id="IPR050194">
    <property type="entry name" value="Glycosyltransferase_grp1"/>
</dbReference>
<protein>
    <submittedName>
        <fullName evidence="3">Glycosyltransferase family 4 protein</fullName>
    </submittedName>
</protein>
<dbReference type="InterPro" id="IPR028098">
    <property type="entry name" value="Glyco_trans_4-like_N"/>
</dbReference>
<organism evidence="3 4">
    <name type="scientific">Candidatus Zymogenus saltonus</name>
    <dbReference type="NCBI Taxonomy" id="2844893"/>
    <lineage>
        <taxon>Bacteria</taxon>
        <taxon>Deltaproteobacteria</taxon>
        <taxon>Candidatus Zymogenia</taxon>
        <taxon>Candidatus Zymogeniales</taxon>
        <taxon>Candidatus Zymogenaceae</taxon>
        <taxon>Candidatus Zymogenus</taxon>
    </lineage>
</organism>
<comment type="caution">
    <text evidence="3">The sequence shown here is derived from an EMBL/GenBank/DDBJ whole genome shotgun (WGS) entry which is preliminary data.</text>
</comment>
<feature type="domain" description="Glycosyltransferase subfamily 4-like N-terminal" evidence="2">
    <location>
        <begin position="37"/>
        <end position="139"/>
    </location>
</feature>
<gene>
    <name evidence="3" type="ORF">JW984_16960</name>
</gene>
<evidence type="ECO:0000259" key="2">
    <source>
        <dbReference type="Pfam" id="PF13477"/>
    </source>
</evidence>
<dbReference type="PANTHER" id="PTHR45947">
    <property type="entry name" value="SULFOQUINOVOSYL TRANSFERASE SQD2"/>
    <property type="match status" value="1"/>
</dbReference>
<dbReference type="CDD" id="cd03808">
    <property type="entry name" value="GT4_CapM-like"/>
    <property type="match status" value="1"/>
</dbReference>
<evidence type="ECO:0000259" key="1">
    <source>
        <dbReference type="Pfam" id="PF00534"/>
    </source>
</evidence>
<dbReference type="EMBL" id="JAFGIX010000092">
    <property type="protein sequence ID" value="MBN1574889.1"/>
    <property type="molecule type" value="Genomic_DNA"/>
</dbReference>